<dbReference type="Gene3D" id="3.90.1530.10">
    <property type="entry name" value="Conserved hypothetical protein from pyrococcus furiosus pfu- 392566-001, ParB domain"/>
    <property type="match status" value="1"/>
</dbReference>
<comment type="caution">
    <text evidence="1">The sequence shown here is derived from an EMBL/GenBank/DDBJ whole genome shotgun (WGS) entry which is preliminary data.</text>
</comment>
<dbReference type="InterPro" id="IPR036086">
    <property type="entry name" value="ParB/Sulfiredoxin_sf"/>
</dbReference>
<reference evidence="1" key="2">
    <citation type="submission" date="2021-04" db="EMBL/GenBank/DDBJ databases">
        <authorList>
            <person name="Gilroy R."/>
        </authorList>
    </citation>
    <scope>NUCLEOTIDE SEQUENCE</scope>
    <source>
        <strain evidence="1">CHK179-7159</strain>
    </source>
</reference>
<accession>A0A9D2I3F4</accession>
<proteinExistence type="predicted"/>
<sequence>MEFEGILEYPILELGLSQIYLDEDKLRAVKEWFDPKQVCTYEPLPVHDFGDGRYTLTDGHSRSYVAWAAGLTHIPVIYDRDAIVCEPPGSLMYRFDLEWCRWLHLKMISDLQGRILSHEQYGAADDLSEFYLEDVNGCLFCYKDGVLFPEV</sequence>
<evidence type="ECO:0000313" key="2">
    <source>
        <dbReference type="Proteomes" id="UP000886858"/>
    </source>
</evidence>
<dbReference type="CDD" id="cd16387">
    <property type="entry name" value="ParB_N_Srx"/>
    <property type="match status" value="1"/>
</dbReference>
<evidence type="ECO:0000313" key="1">
    <source>
        <dbReference type="EMBL" id="HJA92195.1"/>
    </source>
</evidence>
<organism evidence="1 2">
    <name type="scientific">Candidatus Eisenbergiella merdipullorum</name>
    <dbReference type="NCBI Taxonomy" id="2838553"/>
    <lineage>
        <taxon>Bacteria</taxon>
        <taxon>Bacillati</taxon>
        <taxon>Bacillota</taxon>
        <taxon>Clostridia</taxon>
        <taxon>Lachnospirales</taxon>
        <taxon>Lachnospiraceae</taxon>
        <taxon>Eisenbergiella</taxon>
    </lineage>
</organism>
<dbReference type="EMBL" id="DWYY01000043">
    <property type="protein sequence ID" value="HJA92195.1"/>
    <property type="molecule type" value="Genomic_DNA"/>
</dbReference>
<name>A0A9D2I3F4_9FIRM</name>
<dbReference type="SUPFAM" id="SSF110849">
    <property type="entry name" value="ParB/Sulfiredoxin"/>
    <property type="match status" value="1"/>
</dbReference>
<protein>
    <submittedName>
        <fullName evidence="1">ParB/Srx family N-terminal domain-containing protein</fullName>
    </submittedName>
</protein>
<gene>
    <name evidence="1" type="ORF">H9717_03600</name>
</gene>
<dbReference type="Proteomes" id="UP000886858">
    <property type="component" value="Unassembled WGS sequence"/>
</dbReference>
<dbReference type="AlphaFoldDB" id="A0A9D2I3F4"/>
<reference evidence="1" key="1">
    <citation type="journal article" date="2021" name="PeerJ">
        <title>Extensive microbial diversity within the chicken gut microbiome revealed by metagenomics and culture.</title>
        <authorList>
            <person name="Gilroy R."/>
            <person name="Ravi A."/>
            <person name="Getino M."/>
            <person name="Pursley I."/>
            <person name="Horton D.L."/>
            <person name="Alikhan N.F."/>
            <person name="Baker D."/>
            <person name="Gharbi K."/>
            <person name="Hall N."/>
            <person name="Watson M."/>
            <person name="Adriaenssens E.M."/>
            <person name="Foster-Nyarko E."/>
            <person name="Jarju S."/>
            <person name="Secka A."/>
            <person name="Antonio M."/>
            <person name="Oren A."/>
            <person name="Chaudhuri R.R."/>
            <person name="La Ragione R."/>
            <person name="Hildebrand F."/>
            <person name="Pallen M.J."/>
        </authorList>
    </citation>
    <scope>NUCLEOTIDE SEQUENCE</scope>
    <source>
        <strain evidence="1">CHK179-7159</strain>
    </source>
</reference>